<reference evidence="3" key="2">
    <citation type="submission" date="2021-02" db="EMBL/GenBank/DDBJ databases">
        <authorList>
            <person name="Kimball J.A."/>
            <person name="Haas M.W."/>
            <person name="Macchietto M."/>
            <person name="Kono T."/>
            <person name="Duquette J."/>
            <person name="Shao M."/>
        </authorList>
    </citation>
    <scope>NUCLEOTIDE SEQUENCE</scope>
    <source>
        <tissue evidence="3">Fresh leaf tissue</tissue>
    </source>
</reference>
<keyword evidence="4" id="KW-1185">Reference proteome</keyword>
<sequence length="163" mass="18128">MGGSIKRLISLLLGAVSGGQRDKRRRRMQRLTVELRVRMDCDRCEREVRRALAGMRGVQHVEVSRRQEKVTVTGSMDPHKVLRRVQSTGKKAELWPQPQWQYPSYGSSSAATATATAAAVVHCSGLGPPHERWAPAFHPTRSVDAEHIANLFSDDNPNACSLM</sequence>
<comment type="caution">
    <text evidence="3">The sequence shown here is derived from an EMBL/GenBank/DDBJ whole genome shotgun (WGS) entry which is preliminary data.</text>
</comment>
<dbReference type="PANTHER" id="PTHR22814">
    <property type="entry name" value="COPPER TRANSPORT PROTEIN ATOX1-RELATED"/>
    <property type="match status" value="1"/>
</dbReference>
<keyword evidence="1" id="KW-0479">Metal-binding</keyword>
<dbReference type="PROSITE" id="PS50846">
    <property type="entry name" value="HMA_2"/>
    <property type="match status" value="1"/>
</dbReference>
<dbReference type="Pfam" id="PF00403">
    <property type="entry name" value="HMA"/>
    <property type="match status" value="1"/>
</dbReference>
<protein>
    <recommendedName>
        <fullName evidence="2">HMA domain-containing protein</fullName>
    </recommendedName>
</protein>
<dbReference type="GO" id="GO:0046872">
    <property type="term" value="F:metal ion binding"/>
    <property type="evidence" value="ECO:0007669"/>
    <property type="project" value="UniProtKB-KW"/>
</dbReference>
<dbReference type="CDD" id="cd00371">
    <property type="entry name" value="HMA"/>
    <property type="match status" value="1"/>
</dbReference>
<accession>A0A8J5VTD5</accession>
<evidence type="ECO:0000313" key="3">
    <source>
        <dbReference type="EMBL" id="KAG8059418.1"/>
    </source>
</evidence>
<gene>
    <name evidence="3" type="ORF">GUJ93_ZPchr0002g25314</name>
</gene>
<name>A0A8J5VTD5_ZIZPA</name>
<organism evidence="3 4">
    <name type="scientific">Zizania palustris</name>
    <name type="common">Northern wild rice</name>
    <dbReference type="NCBI Taxonomy" id="103762"/>
    <lineage>
        <taxon>Eukaryota</taxon>
        <taxon>Viridiplantae</taxon>
        <taxon>Streptophyta</taxon>
        <taxon>Embryophyta</taxon>
        <taxon>Tracheophyta</taxon>
        <taxon>Spermatophyta</taxon>
        <taxon>Magnoliopsida</taxon>
        <taxon>Liliopsida</taxon>
        <taxon>Poales</taxon>
        <taxon>Poaceae</taxon>
        <taxon>BOP clade</taxon>
        <taxon>Oryzoideae</taxon>
        <taxon>Oryzeae</taxon>
        <taxon>Zizaniinae</taxon>
        <taxon>Zizania</taxon>
    </lineage>
</organism>
<proteinExistence type="predicted"/>
<dbReference type="EMBL" id="JAAALK010000287">
    <property type="protein sequence ID" value="KAG8059418.1"/>
    <property type="molecule type" value="Genomic_DNA"/>
</dbReference>
<evidence type="ECO:0000313" key="4">
    <source>
        <dbReference type="Proteomes" id="UP000729402"/>
    </source>
</evidence>
<dbReference type="OrthoDB" id="666972at2759"/>
<feature type="domain" description="HMA" evidence="2">
    <location>
        <begin position="30"/>
        <end position="93"/>
    </location>
</feature>
<evidence type="ECO:0000259" key="2">
    <source>
        <dbReference type="PROSITE" id="PS50846"/>
    </source>
</evidence>
<dbReference type="Proteomes" id="UP000729402">
    <property type="component" value="Unassembled WGS sequence"/>
</dbReference>
<dbReference type="InterPro" id="IPR006121">
    <property type="entry name" value="HMA_dom"/>
</dbReference>
<dbReference type="AlphaFoldDB" id="A0A8J5VTD5"/>
<dbReference type="PANTHER" id="PTHR22814:SF145">
    <property type="entry name" value="COPPER ION BINDING PROTEIN"/>
    <property type="match status" value="1"/>
</dbReference>
<evidence type="ECO:0000256" key="1">
    <source>
        <dbReference type="ARBA" id="ARBA00022723"/>
    </source>
</evidence>
<reference evidence="3" key="1">
    <citation type="journal article" date="2021" name="bioRxiv">
        <title>Whole Genome Assembly and Annotation of Northern Wild Rice, Zizania palustris L., Supports a Whole Genome Duplication in the Zizania Genus.</title>
        <authorList>
            <person name="Haas M."/>
            <person name="Kono T."/>
            <person name="Macchietto M."/>
            <person name="Millas R."/>
            <person name="McGilp L."/>
            <person name="Shao M."/>
            <person name="Duquette J."/>
            <person name="Hirsch C.N."/>
            <person name="Kimball J."/>
        </authorList>
    </citation>
    <scope>NUCLEOTIDE SEQUENCE</scope>
    <source>
        <tissue evidence="3">Fresh leaf tissue</tissue>
    </source>
</reference>